<proteinExistence type="predicted"/>
<organism evidence="1 2">
    <name type="scientific">Acetobacter musti</name>
    <dbReference type="NCBI Taxonomy" id="864732"/>
    <lineage>
        <taxon>Bacteria</taxon>
        <taxon>Pseudomonadati</taxon>
        <taxon>Pseudomonadota</taxon>
        <taxon>Alphaproteobacteria</taxon>
        <taxon>Acetobacterales</taxon>
        <taxon>Acetobacteraceae</taxon>
        <taxon>Acetobacter</taxon>
    </lineage>
</organism>
<reference evidence="1 2" key="1">
    <citation type="journal article" date="2020" name="Int. J. Syst. Evol. Microbiol.">
        <title>Novel acetic acid bacteria from cider fermentations: Acetobacter conturbans sp. nov. and Acetobacter fallax sp. nov.</title>
        <authorList>
            <person name="Sombolestani A.S."/>
            <person name="Cleenwerck I."/>
            <person name="Cnockaert M."/>
            <person name="Borremans W."/>
            <person name="Wieme A.D."/>
            <person name="De Vuyst L."/>
            <person name="Vandamme P."/>
        </authorList>
    </citation>
    <scope>NUCLEOTIDE SEQUENCE [LARGE SCALE GENOMIC DNA]</scope>
    <source>
        <strain evidence="1 2">LMG 30640</strain>
    </source>
</reference>
<protein>
    <submittedName>
        <fullName evidence="1">Uncharacterized protein</fullName>
    </submittedName>
</protein>
<name>A0ABX0JRG8_9PROT</name>
<evidence type="ECO:0000313" key="2">
    <source>
        <dbReference type="Proteomes" id="UP000635278"/>
    </source>
</evidence>
<gene>
    <name evidence="1" type="ORF">GOB93_14200</name>
</gene>
<evidence type="ECO:0000313" key="1">
    <source>
        <dbReference type="EMBL" id="NHN85784.1"/>
    </source>
</evidence>
<comment type="caution">
    <text evidence="1">The sequence shown here is derived from an EMBL/GenBank/DDBJ whole genome shotgun (WGS) entry which is preliminary data.</text>
</comment>
<accession>A0ABX0JRG8</accession>
<dbReference type="Proteomes" id="UP000635278">
    <property type="component" value="Unassembled WGS sequence"/>
</dbReference>
<keyword evidence="2" id="KW-1185">Reference proteome</keyword>
<dbReference type="RefSeq" id="WP_173584176.1">
    <property type="nucleotide sequence ID" value="NZ_WOTB01000020.1"/>
</dbReference>
<sequence>MRVIHFTLPEPTPLLNTQLRKHFRQRSKAKIALARQIIAILGPDRPAEPMQKARVTVTRFSCGLPDYDNLYGGVKDALDVLTTPAAQANGKVRNKYGIGLIVDDSPKHINLIVEPVKCRRSEQRTEFLIEEIEA</sequence>
<dbReference type="EMBL" id="WOTB01000020">
    <property type="protein sequence ID" value="NHN85784.1"/>
    <property type="molecule type" value="Genomic_DNA"/>
</dbReference>